<reference evidence="3" key="1">
    <citation type="submission" date="2020-12" db="EMBL/GenBank/DDBJ databases">
        <title>Metabolic potential, ecology and presence of endohyphal bacteria is reflected in genomic diversity of Mucoromycotina.</title>
        <authorList>
            <person name="Muszewska A."/>
            <person name="Okrasinska A."/>
            <person name="Steczkiewicz K."/>
            <person name="Drgas O."/>
            <person name="Orlowska M."/>
            <person name="Perlinska-Lenart U."/>
            <person name="Aleksandrzak-Piekarczyk T."/>
            <person name="Szatraj K."/>
            <person name="Zielenkiewicz U."/>
            <person name="Pilsyk S."/>
            <person name="Malc E."/>
            <person name="Mieczkowski P."/>
            <person name="Kruszewska J.S."/>
            <person name="Biernat P."/>
            <person name="Pawlowska J."/>
        </authorList>
    </citation>
    <scope>NUCLEOTIDE SEQUENCE</scope>
    <source>
        <strain evidence="3">WA0000051536</strain>
    </source>
</reference>
<dbReference type="EMBL" id="JAEPRA010000013">
    <property type="protein sequence ID" value="KAG2176736.1"/>
    <property type="molecule type" value="Genomic_DNA"/>
</dbReference>
<dbReference type="Proteomes" id="UP000612746">
    <property type="component" value="Unassembled WGS sequence"/>
</dbReference>
<dbReference type="Pfam" id="PF00168">
    <property type="entry name" value="C2"/>
    <property type="match status" value="1"/>
</dbReference>
<feature type="compositionally biased region" description="Pro residues" evidence="1">
    <location>
        <begin position="280"/>
        <end position="294"/>
    </location>
</feature>
<evidence type="ECO:0000259" key="2">
    <source>
        <dbReference type="PROSITE" id="PS50004"/>
    </source>
</evidence>
<feature type="compositionally biased region" description="Pro residues" evidence="1">
    <location>
        <begin position="422"/>
        <end position="431"/>
    </location>
</feature>
<feature type="compositionally biased region" description="Polar residues" evidence="1">
    <location>
        <begin position="252"/>
        <end position="262"/>
    </location>
</feature>
<proteinExistence type="predicted"/>
<comment type="caution">
    <text evidence="3">The sequence shown here is derived from an EMBL/GenBank/DDBJ whole genome shotgun (WGS) entry which is preliminary data.</text>
</comment>
<sequence length="487" mass="52887">MPPAKPIGELAVVALKALNPVFILLQRNLPDREIVGKQDPFCVFRLGDQAKKTKTDHRGGQHPLWDDQVNLIVPEGKTKMIVQLFDEDKRKEDLISEGEVDLTHVLKEGEQDEWFDLQYKGRPAGQIYLELTFYSAVSRNRPMTEKWHLSAPPRPTNQPVRMPPQQRPHGAPVHPQQRPGPPPPGQNVPGVGPAPYRPPPPPEQFQQANQMARPHVPPPLNGPQPSSNSTPLYPHNRPTNARPSPPGAYNRPPQTYPSQPAGPSQPYPSAGTPQSYPNQRPGPPQPYPNQPPGPSQSYPSQPGGPSQSYPSQPGGPSQSYPSQPGGPPQAYPNQPPPQAYPNPHVGGGGPRPPPAHSPPDGYNRPPYPPSQQPPGAYPSTSPQNQSTSLLTSAYNPQNRPPPPQSPHSQQYPSGGFSGGFQPMPPPPPQGQRPPYGGGPAMAIPEPQHYSNYQPSFDDNGQPFAAHNSPYPSSAARPMPGYPPYPPR</sequence>
<feature type="compositionally biased region" description="Pro residues" evidence="1">
    <location>
        <begin position="365"/>
        <end position="376"/>
    </location>
</feature>
<dbReference type="InterPro" id="IPR052981">
    <property type="entry name" value="Ingression_C2_domain"/>
</dbReference>
<dbReference type="OrthoDB" id="270970at2759"/>
<dbReference type="InterPro" id="IPR035892">
    <property type="entry name" value="C2_domain_sf"/>
</dbReference>
<name>A0A8H7U911_9FUNG</name>
<dbReference type="PANTHER" id="PTHR47052">
    <property type="entry name" value="CONSERVED SERINE PROLINE-RICH PROTEIN (AFU_ORTHOLOGUE AFUA_2G01790)"/>
    <property type="match status" value="1"/>
</dbReference>
<feature type="compositionally biased region" description="Polar residues" evidence="1">
    <location>
        <begin position="448"/>
        <end position="458"/>
    </location>
</feature>
<feature type="compositionally biased region" description="Pro residues" evidence="1">
    <location>
        <begin position="152"/>
        <end position="166"/>
    </location>
</feature>
<evidence type="ECO:0000313" key="4">
    <source>
        <dbReference type="Proteomes" id="UP000612746"/>
    </source>
</evidence>
<feature type="domain" description="C2" evidence="2">
    <location>
        <begin position="1"/>
        <end position="115"/>
    </location>
</feature>
<feature type="compositionally biased region" description="Polar residues" evidence="1">
    <location>
        <begin position="223"/>
        <end position="242"/>
    </location>
</feature>
<dbReference type="PANTHER" id="PTHR47052:SF3">
    <property type="entry name" value="INGRESSION PROTEIN 1"/>
    <property type="match status" value="1"/>
</dbReference>
<feature type="region of interest" description="Disordered" evidence="1">
    <location>
        <begin position="146"/>
        <end position="487"/>
    </location>
</feature>
<keyword evidence="4" id="KW-1185">Reference proteome</keyword>
<organism evidence="3 4">
    <name type="scientific">Umbelopsis vinacea</name>
    <dbReference type="NCBI Taxonomy" id="44442"/>
    <lineage>
        <taxon>Eukaryota</taxon>
        <taxon>Fungi</taxon>
        <taxon>Fungi incertae sedis</taxon>
        <taxon>Mucoromycota</taxon>
        <taxon>Mucoromycotina</taxon>
        <taxon>Umbelopsidomycetes</taxon>
        <taxon>Umbelopsidales</taxon>
        <taxon>Umbelopsidaceae</taxon>
        <taxon>Umbelopsis</taxon>
    </lineage>
</organism>
<dbReference type="SMART" id="SM00239">
    <property type="entry name" value="C2"/>
    <property type="match status" value="1"/>
</dbReference>
<feature type="compositionally biased region" description="Low complexity" evidence="1">
    <location>
        <begin position="295"/>
        <end position="323"/>
    </location>
</feature>
<dbReference type="AlphaFoldDB" id="A0A8H7U911"/>
<evidence type="ECO:0000313" key="3">
    <source>
        <dbReference type="EMBL" id="KAG2176736.1"/>
    </source>
</evidence>
<evidence type="ECO:0000256" key="1">
    <source>
        <dbReference type="SAM" id="MobiDB-lite"/>
    </source>
</evidence>
<feature type="compositionally biased region" description="Polar residues" evidence="1">
    <location>
        <begin position="380"/>
        <end position="391"/>
    </location>
</feature>
<dbReference type="InterPro" id="IPR000008">
    <property type="entry name" value="C2_dom"/>
</dbReference>
<accession>A0A8H7U911</accession>
<gene>
    <name evidence="3" type="ORF">INT44_007400</name>
</gene>
<dbReference type="Gene3D" id="2.60.40.150">
    <property type="entry name" value="C2 domain"/>
    <property type="match status" value="1"/>
</dbReference>
<dbReference type="SUPFAM" id="SSF49562">
    <property type="entry name" value="C2 domain (Calcium/lipid-binding domain, CaLB)"/>
    <property type="match status" value="1"/>
</dbReference>
<dbReference type="PROSITE" id="PS50004">
    <property type="entry name" value="C2"/>
    <property type="match status" value="1"/>
</dbReference>
<feature type="compositionally biased region" description="Pro residues" evidence="1">
    <location>
        <begin position="324"/>
        <end position="340"/>
    </location>
</feature>
<protein>
    <recommendedName>
        <fullName evidence="2">C2 domain-containing protein</fullName>
    </recommendedName>
</protein>